<dbReference type="PROSITE" id="PS50943">
    <property type="entry name" value="HTH_CROC1"/>
    <property type="match status" value="1"/>
</dbReference>
<proteinExistence type="predicted"/>
<feature type="domain" description="HTH cro/C1-type" evidence="1">
    <location>
        <begin position="31"/>
        <end position="86"/>
    </location>
</feature>
<reference evidence="2 3" key="1">
    <citation type="submission" date="2020-10" db="EMBL/GenBank/DDBJ databases">
        <title>Sequencing the genomes of 1000 actinobacteria strains.</title>
        <authorList>
            <person name="Klenk H.-P."/>
        </authorList>
    </citation>
    <scope>NUCLEOTIDE SEQUENCE [LARGE SCALE GENOMIC DNA]</scope>
    <source>
        <strain evidence="2 3">DSM 46661</strain>
    </source>
</reference>
<evidence type="ECO:0000313" key="2">
    <source>
        <dbReference type="EMBL" id="MBE1576263.1"/>
    </source>
</evidence>
<keyword evidence="3" id="KW-1185">Reference proteome</keyword>
<protein>
    <submittedName>
        <fullName evidence="2">Transcriptional regulator with XRE-family HTH domain</fullName>
    </submittedName>
</protein>
<dbReference type="SMART" id="SM00530">
    <property type="entry name" value="HTH_XRE"/>
    <property type="match status" value="1"/>
</dbReference>
<dbReference type="Gene3D" id="1.10.260.40">
    <property type="entry name" value="lambda repressor-like DNA-binding domains"/>
    <property type="match status" value="1"/>
</dbReference>
<comment type="caution">
    <text evidence="2">The sequence shown here is derived from an EMBL/GenBank/DDBJ whole genome shotgun (WGS) entry which is preliminary data.</text>
</comment>
<evidence type="ECO:0000259" key="1">
    <source>
        <dbReference type="PROSITE" id="PS50943"/>
    </source>
</evidence>
<dbReference type="InterPro" id="IPR001387">
    <property type="entry name" value="Cro/C1-type_HTH"/>
</dbReference>
<dbReference type="SUPFAM" id="SSF47413">
    <property type="entry name" value="lambda repressor-like DNA-binding domains"/>
    <property type="match status" value="1"/>
</dbReference>
<dbReference type="CDD" id="cd00093">
    <property type="entry name" value="HTH_XRE"/>
    <property type="match status" value="1"/>
</dbReference>
<dbReference type="Proteomes" id="UP000656548">
    <property type="component" value="Unassembled WGS sequence"/>
</dbReference>
<organism evidence="2 3">
    <name type="scientific">Amycolatopsis roodepoortensis</name>
    <dbReference type="NCBI Taxonomy" id="700274"/>
    <lineage>
        <taxon>Bacteria</taxon>
        <taxon>Bacillati</taxon>
        <taxon>Actinomycetota</taxon>
        <taxon>Actinomycetes</taxon>
        <taxon>Pseudonocardiales</taxon>
        <taxon>Pseudonocardiaceae</taxon>
        <taxon>Amycolatopsis</taxon>
    </lineage>
</organism>
<dbReference type="InterPro" id="IPR010982">
    <property type="entry name" value="Lambda_DNA-bd_dom_sf"/>
</dbReference>
<evidence type="ECO:0000313" key="3">
    <source>
        <dbReference type="Proteomes" id="UP000656548"/>
    </source>
</evidence>
<gene>
    <name evidence="2" type="ORF">H4W30_003310</name>
</gene>
<accession>A0ABR9L6D5</accession>
<dbReference type="Pfam" id="PF13560">
    <property type="entry name" value="HTH_31"/>
    <property type="match status" value="1"/>
</dbReference>
<sequence>MLQTTRAPKTLVPVKTPDVDQGRYVPLGVLVSRVRLRHRWTLQKTANKAGMGVSTLSQIERGVRHLTYVPTIMRLADALEMPRDQLFNWVVREQEYRAAKREA</sequence>
<name>A0ABR9L6D5_9PSEU</name>
<dbReference type="EMBL" id="JADBEJ010000004">
    <property type="protein sequence ID" value="MBE1576263.1"/>
    <property type="molecule type" value="Genomic_DNA"/>
</dbReference>